<dbReference type="Proteomes" id="UP000076595">
    <property type="component" value="Plasmid unnamed2"/>
</dbReference>
<dbReference type="EMBL" id="CP011122">
    <property type="protein sequence ID" value="ANA15268.1"/>
    <property type="molecule type" value="Genomic_DNA"/>
</dbReference>
<evidence type="ECO:0000313" key="2">
    <source>
        <dbReference type="Proteomes" id="UP000076595"/>
    </source>
</evidence>
<evidence type="ECO:0000313" key="1">
    <source>
        <dbReference type="EMBL" id="ANA15268.1"/>
    </source>
</evidence>
<keyword evidence="1" id="KW-0614">Plasmid</keyword>
<organism evidence="1 2">
    <name type="scientific">Acetobacter oryzifermentans</name>
    <dbReference type="NCBI Taxonomy" id="1633874"/>
    <lineage>
        <taxon>Bacteria</taxon>
        <taxon>Pseudomonadati</taxon>
        <taxon>Pseudomonadota</taxon>
        <taxon>Alphaproteobacteria</taxon>
        <taxon>Acetobacterales</taxon>
        <taxon>Acetobacteraceae</taxon>
        <taxon>Acetobacter</taxon>
    </lineage>
</organism>
<protein>
    <submittedName>
        <fullName evidence="1">Uncharacterized protein</fullName>
    </submittedName>
</protein>
<geneLocation type="plasmid" evidence="1 2">
    <name>unnamed2</name>
</geneLocation>
<accession>A0ABN4NX38</accession>
<gene>
    <name evidence="1" type="ORF">WG31_14120</name>
</gene>
<keyword evidence="2" id="KW-1185">Reference proteome</keyword>
<name>A0ABN4NX38_9PROT</name>
<proteinExistence type="predicted"/>
<sequence length="78" mass="8876">MLNASSTKIMSQTQIKITTTIAGLRNNKVRFSIITKVTAQRFKIKMNNGHAGVKQRNFGQHIHPCPTTSHIQIRLRMM</sequence>
<reference evidence="1 2" key="1">
    <citation type="submission" date="2015-03" db="EMBL/GenBank/DDBJ databases">
        <title>Genome study of Acetobacter sp. SLV-7.</title>
        <authorList>
            <person name="Cho G.Y."/>
            <person name="Jeon C.O."/>
        </authorList>
    </citation>
    <scope>NUCLEOTIDE SEQUENCE [LARGE SCALE GENOMIC DNA]</scope>
    <source>
        <strain evidence="1 2">SLV-7</strain>
        <plasmid evidence="1 2">unnamed2</plasmid>
    </source>
</reference>